<feature type="region of interest" description="Disordered" evidence="1">
    <location>
        <begin position="221"/>
        <end position="252"/>
    </location>
</feature>
<evidence type="ECO:0000313" key="3">
    <source>
        <dbReference type="Proteomes" id="UP001175211"/>
    </source>
</evidence>
<evidence type="ECO:0000256" key="1">
    <source>
        <dbReference type="SAM" id="MobiDB-lite"/>
    </source>
</evidence>
<dbReference type="EMBL" id="JAUEPS010000250">
    <property type="protein sequence ID" value="KAK0433125.1"/>
    <property type="molecule type" value="Genomic_DNA"/>
</dbReference>
<feature type="compositionally biased region" description="Polar residues" evidence="1">
    <location>
        <begin position="235"/>
        <end position="252"/>
    </location>
</feature>
<organism evidence="2 3">
    <name type="scientific">Armillaria tabescens</name>
    <name type="common">Ringless honey mushroom</name>
    <name type="synonym">Agaricus tabescens</name>
    <dbReference type="NCBI Taxonomy" id="1929756"/>
    <lineage>
        <taxon>Eukaryota</taxon>
        <taxon>Fungi</taxon>
        <taxon>Dikarya</taxon>
        <taxon>Basidiomycota</taxon>
        <taxon>Agaricomycotina</taxon>
        <taxon>Agaricomycetes</taxon>
        <taxon>Agaricomycetidae</taxon>
        <taxon>Agaricales</taxon>
        <taxon>Marasmiineae</taxon>
        <taxon>Physalacriaceae</taxon>
        <taxon>Desarmillaria</taxon>
    </lineage>
</organism>
<evidence type="ECO:0000313" key="2">
    <source>
        <dbReference type="EMBL" id="KAK0433125.1"/>
    </source>
</evidence>
<sequence>MSSIVLPSRGRCIQVIGSILYCQCQWFFPPESPLLDQTDRGSVRCRCGSRCTGFAPPDAAADRKSRLDAVQQGGIVLAIISPNKCHLRPDMSELINEYDITNANHDSIPSQTWPKEVRVHPSGLVRTSNLHPRSYSEPEPAPHLNLKLSQNICGLCGHGIHVHVDYVSTVVNHYPANQFTAYVQKPWTVLDLFGQRNNSPSLSATTSSYYSNGANTAIPFTPTPVSSPSSSTSSAFQPDTTQNTGSYSSDGRFTQYPDHFISSPYAGLPEGNATNGSFEYQDYGNPMLTRRLIHGKDTVIQHYRQGNVVGKDGSELTANKPTDGIHDGNRMACTKVTNSSDVIQIEARRRRSVAGDSTKRMRHGKGFRWSPEYSNDTMVPVPWHGPAGVQKVTIRSAGMESKVPVAEEEETDVAVRGMRLVVMEGDETSVGYLDYTILEKVVRHLDLNRSSMFLLERVLGYFGYKALF</sequence>
<reference evidence="2" key="1">
    <citation type="submission" date="2023-06" db="EMBL/GenBank/DDBJ databases">
        <authorList>
            <consortium name="Lawrence Berkeley National Laboratory"/>
            <person name="Ahrendt S."/>
            <person name="Sahu N."/>
            <person name="Indic B."/>
            <person name="Wong-Bajracharya J."/>
            <person name="Merenyi Z."/>
            <person name="Ke H.-M."/>
            <person name="Monk M."/>
            <person name="Kocsube S."/>
            <person name="Drula E."/>
            <person name="Lipzen A."/>
            <person name="Balint B."/>
            <person name="Henrissat B."/>
            <person name="Andreopoulos B."/>
            <person name="Martin F.M."/>
            <person name="Harder C.B."/>
            <person name="Rigling D."/>
            <person name="Ford K.L."/>
            <person name="Foster G.D."/>
            <person name="Pangilinan J."/>
            <person name="Papanicolaou A."/>
            <person name="Barry K."/>
            <person name="LaButti K."/>
            <person name="Viragh M."/>
            <person name="Koriabine M."/>
            <person name="Yan M."/>
            <person name="Riley R."/>
            <person name="Champramary S."/>
            <person name="Plett K.L."/>
            <person name="Tsai I.J."/>
            <person name="Slot J."/>
            <person name="Sipos G."/>
            <person name="Plett J."/>
            <person name="Nagy L.G."/>
            <person name="Grigoriev I.V."/>
        </authorList>
    </citation>
    <scope>NUCLEOTIDE SEQUENCE</scope>
    <source>
        <strain evidence="2">CCBAS 213</strain>
    </source>
</reference>
<accession>A0AA39J0A1</accession>
<protein>
    <submittedName>
        <fullName evidence="2">Uncharacterized protein</fullName>
    </submittedName>
</protein>
<gene>
    <name evidence="2" type="ORF">EV420DRAFT_1489414</name>
</gene>
<feature type="compositionally biased region" description="Low complexity" evidence="1">
    <location>
        <begin position="223"/>
        <end position="234"/>
    </location>
</feature>
<dbReference type="RefSeq" id="XP_060321472.1">
    <property type="nucleotide sequence ID" value="XM_060470692.1"/>
</dbReference>
<dbReference type="GeneID" id="85354240"/>
<proteinExistence type="predicted"/>
<comment type="caution">
    <text evidence="2">The sequence shown here is derived from an EMBL/GenBank/DDBJ whole genome shotgun (WGS) entry which is preliminary data.</text>
</comment>
<name>A0AA39J0A1_ARMTA</name>
<keyword evidence="3" id="KW-1185">Reference proteome</keyword>
<dbReference type="Proteomes" id="UP001175211">
    <property type="component" value="Unassembled WGS sequence"/>
</dbReference>
<dbReference type="AlphaFoldDB" id="A0AA39J0A1"/>